<feature type="region of interest" description="Disordered" evidence="1">
    <location>
        <begin position="1"/>
        <end position="37"/>
    </location>
</feature>
<feature type="transmembrane region" description="Helical" evidence="2">
    <location>
        <begin position="138"/>
        <end position="158"/>
    </location>
</feature>
<feature type="transmembrane region" description="Helical" evidence="2">
    <location>
        <begin position="306"/>
        <end position="328"/>
    </location>
</feature>
<dbReference type="AlphaFoldDB" id="A0A930VZ72"/>
<gene>
    <name evidence="3" type="ORF">HXK23_01375</name>
</gene>
<dbReference type="Proteomes" id="UP000772566">
    <property type="component" value="Unassembled WGS sequence"/>
</dbReference>
<evidence type="ECO:0000313" key="3">
    <source>
        <dbReference type="EMBL" id="MBF4808870.1"/>
    </source>
</evidence>
<feature type="transmembrane region" description="Helical" evidence="2">
    <location>
        <begin position="109"/>
        <end position="126"/>
    </location>
</feature>
<keyword evidence="2" id="KW-1133">Transmembrane helix</keyword>
<feature type="transmembrane region" description="Helical" evidence="2">
    <location>
        <begin position="47"/>
        <end position="78"/>
    </location>
</feature>
<dbReference type="EMBL" id="JABZGT010000039">
    <property type="protein sequence ID" value="MBF4808870.1"/>
    <property type="molecule type" value="Genomic_DNA"/>
</dbReference>
<feature type="transmembrane region" description="Helical" evidence="2">
    <location>
        <begin position="270"/>
        <end position="294"/>
    </location>
</feature>
<feature type="transmembrane region" description="Helical" evidence="2">
    <location>
        <begin position="197"/>
        <end position="216"/>
    </location>
</feature>
<dbReference type="InterPro" id="IPR018710">
    <property type="entry name" value="DUF2232"/>
</dbReference>
<organism evidence="3 4">
    <name type="scientific">Lancefieldella parvula</name>
    <dbReference type="NCBI Taxonomy" id="1382"/>
    <lineage>
        <taxon>Bacteria</taxon>
        <taxon>Bacillati</taxon>
        <taxon>Actinomycetota</taxon>
        <taxon>Coriobacteriia</taxon>
        <taxon>Coriobacteriales</taxon>
        <taxon>Atopobiaceae</taxon>
        <taxon>Lancefieldella</taxon>
    </lineage>
</organism>
<sequence>MDRPDSNIPQAPEGYSRPESSPQNFVGPSNQNGGKPRPFEAPTYKQGFVLCVVGGVITGLLSFIGAALVAYGMVIAIYCKKGHGWFGPAITSVLVTGVAAYLLSGPTEAATSVTACALALGVGYTFATEKLTVGVGSLLVGATALALLGYDAFFAAMAGTTLPELAQNVFNQYASQVSGASPEIQEGLSTAKALFMLFWPTSYTGMALLYFVIARFGARTVYKALTRDPQKLPQFQLMDVPFWMCALAVANLFVYALSSTILSAQDILQLITLNVFMALRVVFALQGLAVLTWFVREKHFSPALSLSLFVLAGMLEVQLGVMALVGLIDAWVNFRKLNRSGNQDSEPTINNN</sequence>
<evidence type="ECO:0000256" key="1">
    <source>
        <dbReference type="SAM" id="MobiDB-lite"/>
    </source>
</evidence>
<feature type="compositionally biased region" description="Polar residues" evidence="1">
    <location>
        <begin position="18"/>
        <end position="33"/>
    </location>
</feature>
<feature type="transmembrane region" description="Helical" evidence="2">
    <location>
        <begin position="237"/>
        <end position="258"/>
    </location>
</feature>
<protein>
    <submittedName>
        <fullName evidence="3">DUF2232 domain-containing protein</fullName>
    </submittedName>
</protein>
<feature type="transmembrane region" description="Helical" evidence="2">
    <location>
        <begin position="85"/>
        <end position="103"/>
    </location>
</feature>
<evidence type="ECO:0000313" key="4">
    <source>
        <dbReference type="Proteomes" id="UP000772566"/>
    </source>
</evidence>
<reference evidence="3" key="1">
    <citation type="submission" date="2020-04" db="EMBL/GenBank/DDBJ databases">
        <title>Deep metagenomics examines the oral microbiome during advanced dental caries in children, revealing novel taxa and co-occurrences with host molecules.</title>
        <authorList>
            <person name="Baker J.L."/>
            <person name="Morton J.T."/>
            <person name="Dinis M."/>
            <person name="Alvarez R."/>
            <person name="Tran N.C."/>
            <person name="Knight R."/>
            <person name="Edlund A."/>
        </authorList>
    </citation>
    <scope>NUCLEOTIDE SEQUENCE</scope>
    <source>
        <strain evidence="3">JCVI_22A_bin.2</strain>
    </source>
</reference>
<keyword evidence="2" id="KW-0472">Membrane</keyword>
<keyword evidence="2" id="KW-0812">Transmembrane</keyword>
<accession>A0A930VZ72</accession>
<name>A0A930VZ72_9ACTN</name>
<comment type="caution">
    <text evidence="3">The sequence shown here is derived from an EMBL/GenBank/DDBJ whole genome shotgun (WGS) entry which is preliminary data.</text>
</comment>
<evidence type="ECO:0000256" key="2">
    <source>
        <dbReference type="SAM" id="Phobius"/>
    </source>
</evidence>
<proteinExistence type="predicted"/>
<dbReference type="Pfam" id="PF09991">
    <property type="entry name" value="DUF2232"/>
    <property type="match status" value="1"/>
</dbReference>